<dbReference type="AlphaFoldDB" id="A0A1G9MPP3"/>
<dbReference type="RefSeq" id="WP_089684838.1">
    <property type="nucleotide sequence ID" value="NZ_FNFO01000008.1"/>
</dbReference>
<evidence type="ECO:0000256" key="6">
    <source>
        <dbReference type="ARBA" id="ARBA00023236"/>
    </source>
</evidence>
<dbReference type="GO" id="GO:0009380">
    <property type="term" value="C:excinuclease repair complex"/>
    <property type="evidence" value="ECO:0007669"/>
    <property type="project" value="InterPro"/>
</dbReference>
<dbReference type="Pfam" id="PF08459">
    <property type="entry name" value="UvrC_RNaseH_dom"/>
    <property type="match status" value="1"/>
</dbReference>
<keyword evidence="1 7" id="KW-0963">Cytoplasm</keyword>
<reference evidence="10 11" key="1">
    <citation type="submission" date="2016-10" db="EMBL/GenBank/DDBJ databases">
        <authorList>
            <person name="de Groot N.N."/>
        </authorList>
    </citation>
    <scope>NUCLEOTIDE SEQUENCE [LARGE SCALE GENOMIC DNA]</scope>
    <source>
        <strain evidence="10 11">DSM 25186</strain>
    </source>
</reference>
<dbReference type="InterPro" id="IPR047296">
    <property type="entry name" value="GIY-YIG_UvrC_Cho"/>
</dbReference>
<keyword evidence="4 7" id="KW-0267">Excision nuclease</keyword>
<dbReference type="InterPro" id="IPR036876">
    <property type="entry name" value="UVR_dom_sf"/>
</dbReference>
<dbReference type="PANTHER" id="PTHR30562">
    <property type="entry name" value="UVRC/OXIDOREDUCTASE"/>
    <property type="match status" value="1"/>
</dbReference>
<dbReference type="CDD" id="cd10434">
    <property type="entry name" value="GIY-YIG_UvrC_Cho"/>
    <property type="match status" value="1"/>
</dbReference>
<dbReference type="SUPFAM" id="SSF47781">
    <property type="entry name" value="RuvA domain 2-like"/>
    <property type="match status" value="1"/>
</dbReference>
<dbReference type="EMBL" id="FNFO01000008">
    <property type="protein sequence ID" value="SDL75877.1"/>
    <property type="molecule type" value="Genomic_DNA"/>
</dbReference>
<dbReference type="FunFam" id="3.40.1440.10:FF:000001">
    <property type="entry name" value="UvrABC system protein C"/>
    <property type="match status" value="1"/>
</dbReference>
<comment type="subcellular location">
    <subcellularLocation>
        <location evidence="7">Cytoplasm</location>
    </subcellularLocation>
</comment>
<keyword evidence="5 7" id="KW-0234">DNA repair</keyword>
<dbReference type="HAMAP" id="MF_00203">
    <property type="entry name" value="UvrC"/>
    <property type="match status" value="1"/>
</dbReference>
<proteinExistence type="inferred from homology"/>
<evidence type="ECO:0000256" key="4">
    <source>
        <dbReference type="ARBA" id="ARBA00022881"/>
    </source>
</evidence>
<dbReference type="InterPro" id="IPR000305">
    <property type="entry name" value="GIY-YIG_endonuc"/>
</dbReference>
<dbReference type="PROSITE" id="PS50165">
    <property type="entry name" value="UVRC"/>
    <property type="match status" value="1"/>
</dbReference>
<accession>A0A1G9MPP3</accession>
<dbReference type="Gene3D" id="1.10.150.20">
    <property type="entry name" value="5' to 3' exonuclease, C-terminal subdomain"/>
    <property type="match status" value="1"/>
</dbReference>
<evidence type="ECO:0000256" key="5">
    <source>
        <dbReference type="ARBA" id="ARBA00023204"/>
    </source>
</evidence>
<dbReference type="PANTHER" id="PTHR30562:SF1">
    <property type="entry name" value="UVRABC SYSTEM PROTEIN C"/>
    <property type="match status" value="1"/>
</dbReference>
<evidence type="ECO:0000259" key="9">
    <source>
        <dbReference type="PROSITE" id="PS50165"/>
    </source>
</evidence>
<dbReference type="Proteomes" id="UP000198510">
    <property type="component" value="Unassembled WGS sequence"/>
</dbReference>
<sequence>MDRLKRLKEKIRTLPHEPGVYKYYNKDEKLIYVGKAKDLRKRVSSYFTKQEGVDRKTRRLVSQIERIDYTVVSTEFDALLLENNLIKENQPKYNILLRDDKTYPFICVTDEHFPRIYPTRNLDKESCAKFFGPYASIRTMNTLLELLKKLYTFRTCRYDLSPQNIEVGKFKVCLEYHIGNCKGPCEGLQEEEHYDQQVEQAVSIIKGNLGPARQYFKNRMQELAGALQFEEAQRMKERLELLENYQSRSVVVNPDLGDLDVYTISVHEDRAFVNYLKLANGMVIQSHNLEAKKKLDETESDILAMVIFELHHQQVEPTREILTNVEVELDMPGVSFHVPQRGDKKKLIELSLKNVLYFRRDKMRQQESTPPKRNERVLQKLQIDLRLTEIPDHIECFDNSNMQGTNPVAAMVCFKHGYAAKKEYRHFNIKTVVGANDFASMHEIVHRRYHRLLEEEEPLPQLIIIDGGKGQLSAACDALKELGLYGKIAIVGIAKRLEEIYFPEDPYPLHIDKKSESLLLIQRIRDEAHRFAIEFHRKKRNKAGLKLEATNIRGIGKKTIDKIYANFRSLNHIEAKDRTKLEALIGRQKADYVFDYLSTKKESQT</sequence>
<dbReference type="Gene3D" id="3.30.420.340">
    <property type="entry name" value="UvrC, RNAse H endonuclease domain"/>
    <property type="match status" value="1"/>
</dbReference>
<evidence type="ECO:0000259" key="8">
    <source>
        <dbReference type="PROSITE" id="PS50164"/>
    </source>
</evidence>
<dbReference type="Pfam" id="PF22920">
    <property type="entry name" value="UvrC_RNaseH"/>
    <property type="match status" value="1"/>
</dbReference>
<keyword evidence="11" id="KW-1185">Reference proteome</keyword>
<dbReference type="InterPro" id="IPR010994">
    <property type="entry name" value="RuvA_2-like"/>
</dbReference>
<dbReference type="GO" id="GO:0005737">
    <property type="term" value="C:cytoplasm"/>
    <property type="evidence" value="ECO:0007669"/>
    <property type="project" value="UniProtKB-SubCell"/>
</dbReference>
<dbReference type="InterPro" id="IPR050066">
    <property type="entry name" value="UvrABC_protein_C"/>
</dbReference>
<comment type="similarity">
    <text evidence="7">Belongs to the UvrC family.</text>
</comment>
<dbReference type="InterPro" id="IPR035901">
    <property type="entry name" value="GIY-YIG_endonuc_sf"/>
</dbReference>
<evidence type="ECO:0000256" key="3">
    <source>
        <dbReference type="ARBA" id="ARBA00022769"/>
    </source>
</evidence>
<dbReference type="GO" id="GO:0003677">
    <property type="term" value="F:DNA binding"/>
    <property type="evidence" value="ECO:0007669"/>
    <property type="project" value="UniProtKB-UniRule"/>
</dbReference>
<keyword evidence="2 7" id="KW-0227">DNA damage</keyword>
<feature type="domain" description="UvrC family homology region profile" evidence="9">
    <location>
        <begin position="271"/>
        <end position="479"/>
    </location>
</feature>
<organism evidence="10 11">
    <name type="scientific">Catalinimonas alkaloidigena</name>
    <dbReference type="NCBI Taxonomy" id="1075417"/>
    <lineage>
        <taxon>Bacteria</taxon>
        <taxon>Pseudomonadati</taxon>
        <taxon>Bacteroidota</taxon>
        <taxon>Cytophagia</taxon>
        <taxon>Cytophagales</taxon>
        <taxon>Catalimonadaceae</taxon>
        <taxon>Catalinimonas</taxon>
    </lineage>
</organism>
<dbReference type="GO" id="GO:0006289">
    <property type="term" value="P:nucleotide-excision repair"/>
    <property type="evidence" value="ECO:0007669"/>
    <property type="project" value="UniProtKB-UniRule"/>
</dbReference>
<name>A0A1G9MPP3_9BACT</name>
<dbReference type="PROSITE" id="PS50164">
    <property type="entry name" value="GIY_YIG"/>
    <property type="match status" value="1"/>
</dbReference>
<evidence type="ECO:0000256" key="1">
    <source>
        <dbReference type="ARBA" id="ARBA00022490"/>
    </source>
</evidence>
<dbReference type="SMART" id="SM00465">
    <property type="entry name" value="GIYc"/>
    <property type="match status" value="1"/>
</dbReference>
<dbReference type="InterPro" id="IPR004791">
    <property type="entry name" value="UvrC"/>
</dbReference>
<comment type="subunit">
    <text evidence="7">Interacts with UvrB in an incision complex.</text>
</comment>
<dbReference type="OrthoDB" id="9804933at2"/>
<dbReference type="GO" id="GO:0009381">
    <property type="term" value="F:excinuclease ABC activity"/>
    <property type="evidence" value="ECO:0007669"/>
    <property type="project" value="UniProtKB-UniRule"/>
</dbReference>
<evidence type="ECO:0000256" key="2">
    <source>
        <dbReference type="ARBA" id="ARBA00022763"/>
    </source>
</evidence>
<feature type="domain" description="GIY-YIG" evidence="8">
    <location>
        <begin position="16"/>
        <end position="95"/>
    </location>
</feature>
<protein>
    <recommendedName>
        <fullName evidence="7">UvrABC system protein C</fullName>
        <shortName evidence="7">Protein UvrC</shortName>
    </recommendedName>
    <alternativeName>
        <fullName evidence="7">Excinuclease ABC subunit C</fullName>
    </alternativeName>
</protein>
<dbReference type="InterPro" id="IPR038476">
    <property type="entry name" value="UvrC_RNase_H_dom_sf"/>
</dbReference>
<gene>
    <name evidence="7" type="primary">uvrC</name>
    <name evidence="10" type="ORF">SAMN05421823_10841</name>
</gene>
<evidence type="ECO:0000313" key="10">
    <source>
        <dbReference type="EMBL" id="SDL75877.1"/>
    </source>
</evidence>
<dbReference type="Gene3D" id="3.40.1440.10">
    <property type="entry name" value="GIY-YIG endonuclease"/>
    <property type="match status" value="1"/>
</dbReference>
<dbReference type="SUPFAM" id="SSF46600">
    <property type="entry name" value="C-terminal UvrC-binding domain of UvrB"/>
    <property type="match status" value="1"/>
</dbReference>
<evidence type="ECO:0000313" key="11">
    <source>
        <dbReference type="Proteomes" id="UP000198510"/>
    </source>
</evidence>
<dbReference type="STRING" id="1075417.SAMN05421823_10841"/>
<keyword evidence="3 7" id="KW-0228">DNA excision</keyword>
<dbReference type="NCBIfam" id="TIGR00194">
    <property type="entry name" value="uvrC"/>
    <property type="match status" value="1"/>
</dbReference>
<dbReference type="Pfam" id="PF01541">
    <property type="entry name" value="GIY-YIG"/>
    <property type="match status" value="1"/>
</dbReference>
<dbReference type="GO" id="GO:0009432">
    <property type="term" value="P:SOS response"/>
    <property type="evidence" value="ECO:0007669"/>
    <property type="project" value="UniProtKB-UniRule"/>
</dbReference>
<keyword evidence="6 7" id="KW-0742">SOS response</keyword>
<evidence type="ECO:0000256" key="7">
    <source>
        <dbReference type="HAMAP-Rule" id="MF_00203"/>
    </source>
</evidence>
<comment type="function">
    <text evidence="7">The UvrABC repair system catalyzes the recognition and processing of DNA lesions. UvrC both incises the 5' and 3' sides of the lesion. The N-terminal half is responsible for the 3' incision and the C-terminal half is responsible for the 5' incision.</text>
</comment>
<dbReference type="SUPFAM" id="SSF82771">
    <property type="entry name" value="GIY-YIG endonuclease"/>
    <property type="match status" value="1"/>
</dbReference>
<dbReference type="InterPro" id="IPR001162">
    <property type="entry name" value="UvrC_RNase_H_dom"/>
</dbReference>